<evidence type="ECO:0000313" key="2">
    <source>
        <dbReference type="EMBL" id="MDW9257435.1"/>
    </source>
</evidence>
<dbReference type="AlphaFoldDB" id="A0AAW9D5Y3"/>
<keyword evidence="1" id="KW-0732">Signal</keyword>
<evidence type="ECO:0000256" key="1">
    <source>
        <dbReference type="SAM" id="SignalP"/>
    </source>
</evidence>
<evidence type="ECO:0000313" key="3">
    <source>
        <dbReference type="Proteomes" id="UP001272137"/>
    </source>
</evidence>
<protein>
    <submittedName>
        <fullName evidence="2">LTXXQ motif family protein</fullName>
    </submittedName>
</protein>
<feature type="chain" id="PRO_5043734746" evidence="1">
    <location>
        <begin position="30"/>
        <end position="193"/>
    </location>
</feature>
<gene>
    <name evidence="2" type="ORF">C7S16_3461</name>
</gene>
<dbReference type="Gene3D" id="1.20.120.1490">
    <property type="match status" value="1"/>
</dbReference>
<proteinExistence type="predicted"/>
<dbReference type="Pfam" id="PF13801">
    <property type="entry name" value="Metal_resist"/>
    <property type="match status" value="1"/>
</dbReference>
<dbReference type="EMBL" id="QXCT01000002">
    <property type="protein sequence ID" value="MDW9257435.1"/>
    <property type="molecule type" value="Genomic_DNA"/>
</dbReference>
<comment type="caution">
    <text evidence="2">The sequence shown here is derived from an EMBL/GenBank/DDBJ whole genome shotgun (WGS) entry which is preliminary data.</text>
</comment>
<feature type="signal peptide" evidence="1">
    <location>
        <begin position="1"/>
        <end position="29"/>
    </location>
</feature>
<sequence length="193" mass="20735">MKIERYSKGLTVISLTAALWSLGMPSAPAAPASAPDASAQTPCGRGYGYGYGMGPGMMGGGYGRGMMGGYGMGPGMMRGYGPSMMMGFGGGPGDLDLTTEQRAKINRIQDETRKTHWALMGNMMDQQAKLRDLYDAPKHDSAAIDETSKAIGSLRQKMIDSSVDARKKMEAVLTSKQLDKLRAYEKQANDMGW</sequence>
<dbReference type="RefSeq" id="WP_009902090.1">
    <property type="nucleotide sequence ID" value="NZ_CP008914.2"/>
</dbReference>
<dbReference type="InterPro" id="IPR025961">
    <property type="entry name" value="Metal_resist"/>
</dbReference>
<reference evidence="2" key="1">
    <citation type="submission" date="2018-08" db="EMBL/GenBank/DDBJ databases">
        <title>Identification of Burkholderia cepacia strains that express a Burkholderia pseudomallei-like capsular polysaccharide.</title>
        <authorList>
            <person name="Burtnick M.N."/>
            <person name="Vongsouvath M."/>
            <person name="Newton P."/>
            <person name="Wuthiekanun V."/>
            <person name="Limmathurotsakul D."/>
            <person name="Brett P.J."/>
            <person name="Chantratita N."/>
            <person name="Dance D.A."/>
        </authorList>
    </citation>
    <scope>NUCLEOTIDE SEQUENCE</scope>
    <source>
        <strain evidence="2">SBXCC001</strain>
    </source>
</reference>
<dbReference type="Proteomes" id="UP001272137">
    <property type="component" value="Unassembled WGS sequence"/>
</dbReference>
<accession>A0AAW9D5Y3</accession>
<name>A0AAW9D5Y3_BURTH</name>
<organism evidence="2 3">
    <name type="scientific">Burkholderia thailandensis</name>
    <dbReference type="NCBI Taxonomy" id="57975"/>
    <lineage>
        <taxon>Bacteria</taxon>
        <taxon>Pseudomonadati</taxon>
        <taxon>Pseudomonadota</taxon>
        <taxon>Betaproteobacteria</taxon>
        <taxon>Burkholderiales</taxon>
        <taxon>Burkholderiaceae</taxon>
        <taxon>Burkholderia</taxon>
        <taxon>pseudomallei group</taxon>
    </lineage>
</organism>
<dbReference type="KEGG" id="btha:DR62_1301"/>